<dbReference type="RefSeq" id="WP_009542491.1">
    <property type="nucleotide sequence ID" value="NZ_ANHY01000022.1"/>
</dbReference>
<dbReference type="EMBL" id="ANHY01000022">
    <property type="protein sequence ID" value="EKV26872.1"/>
    <property type="molecule type" value="Genomic_DNA"/>
</dbReference>
<evidence type="ECO:0000256" key="1">
    <source>
        <dbReference type="SAM" id="MobiDB-lite"/>
    </source>
</evidence>
<keyword evidence="2" id="KW-0347">Helicase</keyword>
<sequence length="429" mass="46810">MSDTLSSSSAASRSGSARPGREHPLGAGQESKFLNDLRKADGKAPGKTVAEVGLSRMDPMNRTEAKAREIADAFAAAVGAGARLYWMRDWTLMVLFDEASAQAVQAALVRLRFVLGGDPLAEDRDLVVYRPFVRDYEALIAETEDRVVGGAAAGAPSGSGAEARGGGDGVPRFRTAARQPRGEPLTPGMLGRIESMLVNANLSSHIRRQSVCVMVSEGKPEPMFTEVFVSIADLRETLLPRVDLASNPWLFQRLTQTLDRRVLAMLTHRDDATLVKGFSINLNVASILSDEFLAFDDNMAAGSHGTVVIELRPEDIFADLGAFTFARDFVRQRGYRVCLDGLTWRSLPYVSARRLGAEMVKLNWSPDLPSVLEGPEGKPVREAMEALPPGKLVLARCDSEDAVAFGQDNDITLYQGRIIDTWMRERAPF</sequence>
<gene>
    <name evidence="2" type="ORF">C882_2095</name>
</gene>
<keyword evidence="2" id="KW-0067">ATP-binding</keyword>
<dbReference type="OrthoDB" id="8431402at2"/>
<dbReference type="GO" id="GO:0004386">
    <property type="term" value="F:helicase activity"/>
    <property type="evidence" value="ECO:0007669"/>
    <property type="project" value="UniProtKB-KW"/>
</dbReference>
<comment type="caution">
    <text evidence="2">The sequence shown here is derived from an EMBL/GenBank/DDBJ whole genome shotgun (WGS) entry which is preliminary data.</text>
</comment>
<keyword evidence="2" id="KW-0378">Hydrolase</keyword>
<feature type="compositionally biased region" description="Low complexity" evidence="1">
    <location>
        <begin position="1"/>
        <end position="18"/>
    </location>
</feature>
<feature type="compositionally biased region" description="Basic and acidic residues" evidence="1">
    <location>
        <begin position="33"/>
        <end position="44"/>
    </location>
</feature>
<protein>
    <submittedName>
        <fullName evidence="2">Protein export cytoplasm protein SecA ATPase RNA helicase</fullName>
    </submittedName>
</protein>
<evidence type="ECO:0000313" key="3">
    <source>
        <dbReference type="Proteomes" id="UP000009881"/>
    </source>
</evidence>
<accession>K9GNZ6</accession>
<feature type="compositionally biased region" description="Low complexity" evidence="1">
    <location>
        <begin position="151"/>
        <end position="162"/>
    </location>
</feature>
<feature type="region of interest" description="Disordered" evidence="1">
    <location>
        <begin position="1"/>
        <end position="45"/>
    </location>
</feature>
<keyword evidence="3" id="KW-1185">Reference proteome</keyword>
<dbReference type="InterPro" id="IPR035919">
    <property type="entry name" value="EAL_sf"/>
</dbReference>
<keyword evidence="2" id="KW-0547">Nucleotide-binding</keyword>
<reference evidence="2 3" key="1">
    <citation type="journal article" date="2013" name="Genome Announc.">
        <title>Draft Genome Sequence of an Alphaproteobacterium, Caenispirillum salinarum AK4(T), Isolated from a Solar Saltern.</title>
        <authorList>
            <person name="Khatri I."/>
            <person name="Singh A."/>
            <person name="Korpole S."/>
            <person name="Pinnaka A.K."/>
            <person name="Subramanian S."/>
        </authorList>
    </citation>
    <scope>NUCLEOTIDE SEQUENCE [LARGE SCALE GENOMIC DNA]</scope>
    <source>
        <strain evidence="2 3">AK4</strain>
    </source>
</reference>
<name>K9GNZ6_9PROT</name>
<evidence type="ECO:0000313" key="2">
    <source>
        <dbReference type="EMBL" id="EKV26872.1"/>
    </source>
</evidence>
<dbReference type="AlphaFoldDB" id="K9GNZ6"/>
<dbReference type="Proteomes" id="UP000009881">
    <property type="component" value="Unassembled WGS sequence"/>
</dbReference>
<organism evidence="2 3">
    <name type="scientific">Caenispirillum salinarum AK4</name>
    <dbReference type="NCBI Taxonomy" id="1238182"/>
    <lineage>
        <taxon>Bacteria</taxon>
        <taxon>Pseudomonadati</taxon>
        <taxon>Pseudomonadota</taxon>
        <taxon>Alphaproteobacteria</taxon>
        <taxon>Rhodospirillales</taxon>
        <taxon>Novispirillaceae</taxon>
        <taxon>Caenispirillum</taxon>
    </lineage>
</organism>
<proteinExistence type="predicted"/>
<feature type="region of interest" description="Disordered" evidence="1">
    <location>
        <begin position="151"/>
        <end position="185"/>
    </location>
</feature>
<dbReference type="SUPFAM" id="SSF141868">
    <property type="entry name" value="EAL domain-like"/>
    <property type="match status" value="1"/>
</dbReference>
<dbReference type="eggNOG" id="COG2200">
    <property type="taxonomic scope" value="Bacteria"/>
</dbReference>
<dbReference type="STRING" id="1238182.C882_2095"/>